<dbReference type="AlphaFoldDB" id="A0A345UJQ4"/>
<gene>
    <name evidence="3" type="ORF">CYPRO_1450</name>
</gene>
<dbReference type="Proteomes" id="UP000254808">
    <property type="component" value="Chromosome"/>
</dbReference>
<dbReference type="PROSITE" id="PS51123">
    <property type="entry name" value="OMPA_2"/>
    <property type="match status" value="1"/>
</dbReference>
<dbReference type="GO" id="GO:0016020">
    <property type="term" value="C:membrane"/>
    <property type="evidence" value="ECO:0007669"/>
    <property type="project" value="UniProtKB-UniRule"/>
</dbReference>
<keyword evidence="1" id="KW-0472">Membrane</keyword>
<dbReference type="KEGG" id="cprv:CYPRO_1450"/>
<proteinExistence type="predicted"/>
<dbReference type="EMBL" id="CP027806">
    <property type="protein sequence ID" value="AXJ00706.1"/>
    <property type="molecule type" value="Genomic_DNA"/>
</dbReference>
<name>A0A345UJQ4_9BACT</name>
<dbReference type="InterPro" id="IPR006665">
    <property type="entry name" value="OmpA-like"/>
</dbReference>
<keyword evidence="4" id="KW-1185">Reference proteome</keyword>
<dbReference type="InterPro" id="IPR025455">
    <property type="entry name" value="DUF4276"/>
</dbReference>
<reference evidence="3 4" key="1">
    <citation type="submission" date="2018-03" db="EMBL/GenBank/DDBJ databases">
        <title>Phenotypic and genomic properties of Cyclonatronum proteinivorum gen. nov., sp. nov., a haloalkaliphilic bacteroidete from soda lakes possessing Na+-translocating rhodopsin.</title>
        <authorList>
            <person name="Toshchakov S.V."/>
            <person name="Korzhenkov A."/>
            <person name="Samarov N.I."/>
            <person name="Kublanov I.V."/>
            <person name="Muntyan M.S."/>
            <person name="Sorokin D.Y."/>
        </authorList>
    </citation>
    <scope>NUCLEOTIDE SEQUENCE [LARGE SCALE GENOMIC DNA]</scope>
    <source>
        <strain evidence="3 4">Omega</strain>
    </source>
</reference>
<feature type="domain" description="OmpA-like" evidence="2">
    <location>
        <begin position="1"/>
        <end position="13"/>
    </location>
</feature>
<organism evidence="3 4">
    <name type="scientific">Cyclonatronum proteinivorum</name>
    <dbReference type="NCBI Taxonomy" id="1457365"/>
    <lineage>
        <taxon>Bacteria</taxon>
        <taxon>Pseudomonadati</taxon>
        <taxon>Balneolota</taxon>
        <taxon>Balneolia</taxon>
        <taxon>Balneolales</taxon>
        <taxon>Cyclonatronaceae</taxon>
        <taxon>Cyclonatronum</taxon>
    </lineage>
</organism>
<accession>A0A345UJQ4</accession>
<evidence type="ECO:0000313" key="4">
    <source>
        <dbReference type="Proteomes" id="UP000254808"/>
    </source>
</evidence>
<evidence type="ECO:0000259" key="2">
    <source>
        <dbReference type="PROSITE" id="PS51123"/>
    </source>
</evidence>
<evidence type="ECO:0000313" key="3">
    <source>
        <dbReference type="EMBL" id="AXJ00706.1"/>
    </source>
</evidence>
<protein>
    <recommendedName>
        <fullName evidence="2">OmpA-like domain-containing protein</fullName>
    </recommendedName>
</protein>
<sequence>MDRRVEILVEERSMEEFLKGFLPRILPDGFSLGFNCFIHAHEGKQHLMKMLPNRLRAYQYYPLEVFLIVIHDQDSADCLEVKARIQKIISENAPRLPHLIRIACRELENWYIGDLAAVEQLYPASKSAKLSKKAKFRNPDLLTGSDELKMMTKEFSKISCARKIASIIQIDGNKSVSFGHFVSGIRRILGR</sequence>
<dbReference type="Pfam" id="PF14103">
    <property type="entry name" value="DUF4276"/>
    <property type="match status" value="1"/>
</dbReference>
<evidence type="ECO:0000256" key="1">
    <source>
        <dbReference type="PROSITE-ProRule" id="PRU00473"/>
    </source>
</evidence>